<comment type="caution">
    <text evidence="1">The sequence shown here is derived from an EMBL/GenBank/DDBJ whole genome shotgun (WGS) entry which is preliminary data.</text>
</comment>
<keyword evidence="2" id="KW-1185">Reference proteome</keyword>
<sequence>MGLLKNPMVLMLGFTALMAIVMPKMLAGMELDPEEAQEMANMQQRIKGFQNTDWSEKLAGALAGTVAAAPAVGASEVVETGDARAIKASGTSSSANVNAKKRRGR</sequence>
<protein>
    <submittedName>
        <fullName evidence="1">Uncharacterized protein</fullName>
    </submittedName>
</protein>
<dbReference type="EMBL" id="JASBWU010000001">
    <property type="protein sequence ID" value="KAJ9125669.1"/>
    <property type="molecule type" value="Genomic_DNA"/>
</dbReference>
<gene>
    <name evidence="1" type="ORF">QFC22_000631</name>
</gene>
<organism evidence="1 2">
    <name type="scientific">Naganishia vaughanmartiniae</name>
    <dbReference type="NCBI Taxonomy" id="1424756"/>
    <lineage>
        <taxon>Eukaryota</taxon>
        <taxon>Fungi</taxon>
        <taxon>Dikarya</taxon>
        <taxon>Basidiomycota</taxon>
        <taxon>Agaricomycotina</taxon>
        <taxon>Tremellomycetes</taxon>
        <taxon>Filobasidiales</taxon>
        <taxon>Filobasidiaceae</taxon>
        <taxon>Naganishia</taxon>
    </lineage>
</organism>
<dbReference type="Proteomes" id="UP001243375">
    <property type="component" value="Unassembled WGS sequence"/>
</dbReference>
<accession>A0ACC2XQL4</accession>
<name>A0ACC2XQL4_9TREE</name>
<proteinExistence type="predicted"/>
<evidence type="ECO:0000313" key="1">
    <source>
        <dbReference type="EMBL" id="KAJ9125669.1"/>
    </source>
</evidence>
<evidence type="ECO:0000313" key="2">
    <source>
        <dbReference type="Proteomes" id="UP001243375"/>
    </source>
</evidence>
<reference evidence="1" key="1">
    <citation type="submission" date="2023-04" db="EMBL/GenBank/DDBJ databases">
        <title>Draft Genome sequencing of Naganishia species isolated from polar environments using Oxford Nanopore Technology.</title>
        <authorList>
            <person name="Leo P."/>
            <person name="Venkateswaran K."/>
        </authorList>
    </citation>
    <scope>NUCLEOTIDE SEQUENCE</scope>
    <source>
        <strain evidence="1">MNA-CCFEE 5425</strain>
    </source>
</reference>